<dbReference type="GO" id="GO:1990115">
    <property type="term" value="P:RNA polymerase III assembly"/>
    <property type="evidence" value="ECO:0007669"/>
    <property type="project" value="TreeGrafter"/>
</dbReference>
<accession>A0A2R5LFW6</accession>
<evidence type="ECO:0000256" key="2">
    <source>
        <dbReference type="ARBA" id="ARBA00023186"/>
    </source>
</evidence>
<dbReference type="PANTHER" id="PTHR12674">
    <property type="entry name" value="PREFOLDIN SUBUNIT 5"/>
    <property type="match status" value="1"/>
</dbReference>
<dbReference type="CDD" id="cd23157">
    <property type="entry name" value="Prefoldin_5"/>
    <property type="match status" value="1"/>
</dbReference>
<dbReference type="SUPFAM" id="SSF46579">
    <property type="entry name" value="Prefoldin"/>
    <property type="match status" value="1"/>
</dbReference>
<dbReference type="EMBL" id="GGLE01004278">
    <property type="protein sequence ID" value="MBY08404.1"/>
    <property type="molecule type" value="Transcribed_RNA"/>
</dbReference>
<comment type="similarity">
    <text evidence="1">Belongs to the prefoldin subunit alpha family.</text>
</comment>
<dbReference type="InterPro" id="IPR009053">
    <property type="entry name" value="Prefoldin"/>
</dbReference>
<sequence>MAGDKSNVLSISMLDIGALTQLKQHVDQELDLFSTSLQGLKLAMAKFSESAECLEKLLPSSEGKEILVPLTSSMYVPGRLVDINKLALDIGTGYYVEKDITGSKDYFKRRIKYLTEKIDQIHKVAQEKVSLRDAIIGALEEKLQANYSAQLQKGSGSKG</sequence>
<dbReference type="GO" id="GO:1990113">
    <property type="term" value="P:RNA polymerase I assembly"/>
    <property type="evidence" value="ECO:0007669"/>
    <property type="project" value="TreeGrafter"/>
</dbReference>
<evidence type="ECO:0000313" key="3">
    <source>
        <dbReference type="EMBL" id="MBY08404.1"/>
    </source>
</evidence>
<organism evidence="3">
    <name type="scientific">Ornithodoros turicata</name>
    <dbReference type="NCBI Taxonomy" id="34597"/>
    <lineage>
        <taxon>Eukaryota</taxon>
        <taxon>Metazoa</taxon>
        <taxon>Ecdysozoa</taxon>
        <taxon>Arthropoda</taxon>
        <taxon>Chelicerata</taxon>
        <taxon>Arachnida</taxon>
        <taxon>Acari</taxon>
        <taxon>Parasitiformes</taxon>
        <taxon>Ixodida</taxon>
        <taxon>Ixodoidea</taxon>
        <taxon>Argasidae</taxon>
        <taxon>Ornithodorinae</taxon>
        <taxon>Ornithodoros</taxon>
    </lineage>
</organism>
<name>A0A2R5LFW6_9ACAR</name>
<reference evidence="3" key="1">
    <citation type="submission" date="2018-03" db="EMBL/GenBank/DDBJ databases">
        <title>The relapsing fever spirochete Borrelia turicatae persists in the highly oxidative environment of its soft-bodied tick vector.</title>
        <authorList>
            <person name="Bourret T.J."/>
            <person name="Boyle W.K."/>
            <person name="Valenzuela J.G."/>
            <person name="Oliveira F."/>
            <person name="Lopez J.E."/>
        </authorList>
    </citation>
    <scope>NUCLEOTIDE SEQUENCE</scope>
    <source>
        <strain evidence="3">Kansas strain/isolate</strain>
        <tissue evidence="3">Salivary glands</tissue>
    </source>
</reference>
<dbReference type="AlphaFoldDB" id="A0A2R5LFW6"/>
<dbReference type="GO" id="GO:1990114">
    <property type="term" value="P:RNA polymerase II core complex assembly"/>
    <property type="evidence" value="ECO:0007669"/>
    <property type="project" value="TreeGrafter"/>
</dbReference>
<dbReference type="PANTHER" id="PTHR12674:SF2">
    <property type="entry name" value="PREFOLDIN SUBUNIT 5"/>
    <property type="match status" value="1"/>
</dbReference>
<dbReference type="InterPro" id="IPR004127">
    <property type="entry name" value="Prefoldin_subunit_alpha"/>
</dbReference>
<dbReference type="GO" id="GO:0016272">
    <property type="term" value="C:prefoldin complex"/>
    <property type="evidence" value="ECO:0007669"/>
    <property type="project" value="InterPro"/>
</dbReference>
<dbReference type="CTD" id="5204"/>
<dbReference type="GO" id="GO:0006457">
    <property type="term" value="P:protein folding"/>
    <property type="evidence" value="ECO:0007669"/>
    <property type="project" value="InterPro"/>
</dbReference>
<evidence type="ECO:0000256" key="1">
    <source>
        <dbReference type="ARBA" id="ARBA00010048"/>
    </source>
</evidence>
<dbReference type="GO" id="GO:0005737">
    <property type="term" value="C:cytoplasm"/>
    <property type="evidence" value="ECO:0007669"/>
    <property type="project" value="TreeGrafter"/>
</dbReference>
<protein>
    <submittedName>
        <fullName evidence="3">Putative molecular chaperone prefoldin subunit 5</fullName>
    </submittedName>
</protein>
<dbReference type="Gene3D" id="1.10.287.370">
    <property type="match status" value="1"/>
</dbReference>
<dbReference type="InterPro" id="IPR011599">
    <property type="entry name" value="PFD_alpha_archaea"/>
</dbReference>
<dbReference type="GeneID" id="135385792"/>
<dbReference type="NCBIfam" id="TIGR00293">
    <property type="entry name" value="prefoldin subunit alpha"/>
    <property type="match status" value="1"/>
</dbReference>
<proteinExistence type="inferred from homology"/>
<dbReference type="FunFam" id="1.10.287.370:FF:000004">
    <property type="entry name" value="Probable prefoldin subunit 5"/>
    <property type="match status" value="1"/>
</dbReference>
<keyword evidence="2" id="KW-0143">Chaperone</keyword>
<dbReference type="Pfam" id="PF02996">
    <property type="entry name" value="Prefoldin"/>
    <property type="match status" value="1"/>
</dbReference>
<dbReference type="GO" id="GO:0051082">
    <property type="term" value="F:unfolded protein binding"/>
    <property type="evidence" value="ECO:0007669"/>
    <property type="project" value="InterPro"/>
</dbReference>
<dbReference type="RefSeq" id="XP_064471380.1">
    <property type="nucleotide sequence ID" value="XM_064615310.1"/>
</dbReference>